<dbReference type="InterPro" id="IPR002124">
    <property type="entry name" value="Cyt_c_oxidase_su5b"/>
</dbReference>
<dbReference type="PANTHER" id="PTHR10122:SF0">
    <property type="entry name" value="CYTOCHROME C OXIDASE SUBUNIT 5B, ISOFORM A-RELATED"/>
    <property type="match status" value="1"/>
</dbReference>
<dbReference type="SUPFAM" id="SSF57802">
    <property type="entry name" value="Rubredoxin-like"/>
    <property type="match status" value="1"/>
</dbReference>
<dbReference type="AlphaFoldDB" id="A0A9W7BI13"/>
<keyword evidence="1" id="KW-0479">Metal-binding</keyword>
<name>A0A9W7BI13_9STRA</name>
<comment type="caution">
    <text evidence="3">The sequence shown here is derived from an EMBL/GenBank/DDBJ whole genome shotgun (WGS) entry which is preliminary data.</text>
</comment>
<evidence type="ECO:0000313" key="4">
    <source>
        <dbReference type="Proteomes" id="UP001162640"/>
    </source>
</evidence>
<sequence length="135" mass="14839">MLASLSRTVPRVATRLTSAPRLAPKAFFSSKDVDNLIPSDDEGRQTGRRGAELEWEKKGVDLYNRDPIMPPSDQGTYENPVLVPSGDGARTVGFVDPATHAIYWFNLAKGKVHFIKVSVELLHVGIVYVSRTASD</sequence>
<dbReference type="GO" id="GO:0046872">
    <property type="term" value="F:metal ion binding"/>
    <property type="evidence" value="ECO:0007669"/>
    <property type="project" value="UniProtKB-KW"/>
</dbReference>
<protein>
    <submittedName>
        <fullName evidence="3">Uncharacterized protein</fullName>
    </submittedName>
</protein>
<organism evidence="3 4">
    <name type="scientific">Triparma laevis f. inornata</name>
    <dbReference type="NCBI Taxonomy" id="1714386"/>
    <lineage>
        <taxon>Eukaryota</taxon>
        <taxon>Sar</taxon>
        <taxon>Stramenopiles</taxon>
        <taxon>Ochrophyta</taxon>
        <taxon>Bolidophyceae</taxon>
        <taxon>Parmales</taxon>
        <taxon>Triparmaceae</taxon>
        <taxon>Triparma</taxon>
    </lineage>
</organism>
<reference evidence="4" key="1">
    <citation type="journal article" date="2023" name="Commun. Biol.">
        <title>Genome analysis of Parmales, the sister group of diatoms, reveals the evolutionary specialization of diatoms from phago-mixotrophs to photoautotrophs.</title>
        <authorList>
            <person name="Ban H."/>
            <person name="Sato S."/>
            <person name="Yoshikawa S."/>
            <person name="Yamada K."/>
            <person name="Nakamura Y."/>
            <person name="Ichinomiya M."/>
            <person name="Sato N."/>
            <person name="Blanc-Mathieu R."/>
            <person name="Endo H."/>
            <person name="Kuwata A."/>
            <person name="Ogata H."/>
        </authorList>
    </citation>
    <scope>NUCLEOTIDE SEQUENCE [LARGE SCALE GENOMIC DNA]</scope>
</reference>
<keyword evidence="2" id="KW-0862">Zinc</keyword>
<evidence type="ECO:0000256" key="2">
    <source>
        <dbReference type="ARBA" id="ARBA00022833"/>
    </source>
</evidence>
<dbReference type="PANTHER" id="PTHR10122">
    <property type="entry name" value="CYTOCHROME C OXIDASE SUBUNIT 5B, MITOCHONDRIAL"/>
    <property type="match status" value="1"/>
</dbReference>
<evidence type="ECO:0000256" key="1">
    <source>
        <dbReference type="ARBA" id="ARBA00022723"/>
    </source>
</evidence>
<dbReference type="EMBL" id="BLQM01000387">
    <property type="protein sequence ID" value="GMH87038.1"/>
    <property type="molecule type" value="Genomic_DNA"/>
</dbReference>
<dbReference type="GO" id="GO:0006123">
    <property type="term" value="P:mitochondrial electron transport, cytochrome c to oxygen"/>
    <property type="evidence" value="ECO:0007669"/>
    <property type="project" value="InterPro"/>
</dbReference>
<gene>
    <name evidence="3" type="ORF">TL16_g10730</name>
</gene>
<evidence type="ECO:0000313" key="3">
    <source>
        <dbReference type="EMBL" id="GMH87038.1"/>
    </source>
</evidence>
<dbReference type="Gene3D" id="2.60.11.10">
    <property type="entry name" value="Cytochrome c oxidase, subunit Vb"/>
    <property type="match status" value="1"/>
</dbReference>
<dbReference type="InterPro" id="IPR036972">
    <property type="entry name" value="Cyt_c_oxidase_su5b_sf"/>
</dbReference>
<proteinExistence type="predicted"/>
<dbReference type="Pfam" id="PF01215">
    <property type="entry name" value="COX5B"/>
    <property type="match status" value="1"/>
</dbReference>
<dbReference type="Proteomes" id="UP001162640">
    <property type="component" value="Unassembled WGS sequence"/>
</dbReference>
<dbReference type="GO" id="GO:0005740">
    <property type="term" value="C:mitochondrial envelope"/>
    <property type="evidence" value="ECO:0007669"/>
    <property type="project" value="InterPro"/>
</dbReference>
<accession>A0A9W7BI13</accession>
<dbReference type="GO" id="GO:0045277">
    <property type="term" value="C:respiratory chain complex IV"/>
    <property type="evidence" value="ECO:0007669"/>
    <property type="project" value="InterPro"/>
</dbReference>